<organism evidence="2 3">
    <name type="scientific">Luteibacter jiangsuensis</name>
    <dbReference type="NCBI Taxonomy" id="637577"/>
    <lineage>
        <taxon>Bacteria</taxon>
        <taxon>Pseudomonadati</taxon>
        <taxon>Pseudomonadota</taxon>
        <taxon>Gammaproteobacteria</taxon>
        <taxon>Lysobacterales</taxon>
        <taxon>Rhodanobacteraceae</taxon>
        <taxon>Luteibacter</taxon>
    </lineage>
</organism>
<feature type="transmembrane region" description="Helical" evidence="1">
    <location>
        <begin position="6"/>
        <end position="26"/>
    </location>
</feature>
<feature type="transmembrane region" description="Helical" evidence="1">
    <location>
        <begin position="178"/>
        <end position="199"/>
    </location>
</feature>
<feature type="transmembrane region" description="Helical" evidence="1">
    <location>
        <begin position="250"/>
        <end position="268"/>
    </location>
</feature>
<accession>A0ABX0Q7Y1</accession>
<feature type="transmembrane region" description="Helical" evidence="1">
    <location>
        <begin position="138"/>
        <end position="158"/>
    </location>
</feature>
<feature type="transmembrane region" description="Helical" evidence="1">
    <location>
        <begin position="87"/>
        <end position="106"/>
    </location>
</feature>
<sequence>MILHAYLAAWLLFTGASVGGIAWQAIHRLTGGAWGDDLASRWGRLRRLLPLAALAAVPLLLDGHHLFPWMDEPVEEARWWYLDHTYLVWRTVGCFLAWAAAWWLLARAAAASLILWLFACGVFANDWMVSLTPEWRSSVMGLVVATGHLATGFAASLLMRAPGAPDATDQTRRDQSSLLLATSLGWVYLVGIDYLTAWMADLPYETAWYLPRTEGVPGMLGLAALAAQGFVPFLLLLTRQAKGRPFVLRAAAWSVLLGQACHVAWMVMP</sequence>
<evidence type="ECO:0000313" key="2">
    <source>
        <dbReference type="EMBL" id="NID06468.1"/>
    </source>
</evidence>
<gene>
    <name evidence="2" type="ORF">HBF26_16355</name>
</gene>
<feature type="transmembrane region" description="Helical" evidence="1">
    <location>
        <begin position="219"/>
        <end position="238"/>
    </location>
</feature>
<keyword evidence="1" id="KW-1133">Transmembrane helix</keyword>
<dbReference type="Proteomes" id="UP001429601">
    <property type="component" value="Unassembled WGS sequence"/>
</dbReference>
<evidence type="ECO:0000256" key="1">
    <source>
        <dbReference type="SAM" id="Phobius"/>
    </source>
</evidence>
<protein>
    <recommendedName>
        <fullName evidence="4">Copper resistance protein D</fullName>
    </recommendedName>
</protein>
<evidence type="ECO:0008006" key="4">
    <source>
        <dbReference type="Google" id="ProtNLM"/>
    </source>
</evidence>
<evidence type="ECO:0000313" key="3">
    <source>
        <dbReference type="Proteomes" id="UP001429601"/>
    </source>
</evidence>
<dbReference type="EMBL" id="JAAQQR010000009">
    <property type="protein sequence ID" value="NID06468.1"/>
    <property type="molecule type" value="Genomic_DNA"/>
</dbReference>
<comment type="caution">
    <text evidence="2">The sequence shown here is derived from an EMBL/GenBank/DDBJ whole genome shotgun (WGS) entry which is preliminary data.</text>
</comment>
<proteinExistence type="predicted"/>
<keyword evidence="1" id="KW-0812">Transmembrane</keyword>
<dbReference type="RefSeq" id="WP_167128913.1">
    <property type="nucleotide sequence ID" value="NZ_JAAQQR010000009.1"/>
</dbReference>
<name>A0ABX0Q7Y1_9GAMM</name>
<keyword evidence="1" id="KW-0472">Membrane</keyword>
<reference evidence="2 3" key="1">
    <citation type="journal article" date="2011" name="Curr. Microbiol.">
        <title>Luteibacter jiangsuensis sp. nov.: a methamidophos-degrading bacterium isolated from a methamidophos-manufacturing factory.</title>
        <authorList>
            <person name="Wang L."/>
            <person name="Wang G.L."/>
            <person name="Li S.P."/>
            <person name="Jiang J.D."/>
        </authorList>
    </citation>
    <scope>NUCLEOTIDE SEQUENCE [LARGE SCALE GENOMIC DNA]</scope>
    <source>
        <strain evidence="2 3">CGMCC 1.10133</strain>
    </source>
</reference>
<dbReference type="PANTHER" id="PTHR43044:SF1">
    <property type="entry name" value="QUINOL:CYTOCHROME C OXIDOREDUCTASE QUINONE-BINDING SUBUNIT 2"/>
    <property type="match status" value="1"/>
</dbReference>
<dbReference type="PANTHER" id="PTHR43044">
    <property type="match status" value="1"/>
</dbReference>
<keyword evidence="3" id="KW-1185">Reference proteome</keyword>
<feature type="transmembrane region" description="Helical" evidence="1">
    <location>
        <begin position="113"/>
        <end position="132"/>
    </location>
</feature>